<sequence length="109" mass="11881">MRKAWIIEESTGYRSHPHQYRLVSESTLFPGKAQPHYGAFGTRTGAADAARSHGLALTGGPLTLPLVTMADRDQFRLDAQRRVERALNADQGLGAIDGSNVVYLSERAS</sequence>
<keyword evidence="2" id="KW-1185">Reference proteome</keyword>
<protein>
    <submittedName>
        <fullName evidence="1">Uncharacterized protein</fullName>
    </submittedName>
</protein>
<reference evidence="1" key="1">
    <citation type="submission" date="2022-05" db="EMBL/GenBank/DDBJ databases">
        <authorList>
            <person name="Friedrich I."/>
            <person name="Poehlein A."/>
            <person name="Schneider D."/>
            <person name="Hertel R."/>
            <person name="Daniel R."/>
        </authorList>
    </citation>
    <scope>NUCLEOTIDE SEQUENCE</scope>
</reference>
<gene>
    <name evidence="1" type="ORF">KABACHOK_01030</name>
</gene>
<dbReference type="EMBL" id="ON529852">
    <property type="protein sequence ID" value="USN13939.1"/>
    <property type="molecule type" value="Genomic_DNA"/>
</dbReference>
<dbReference type="Proteomes" id="UP001056685">
    <property type="component" value="Segment"/>
</dbReference>
<name>A0A9E7MQ02_9CAUD</name>
<evidence type="ECO:0000313" key="2">
    <source>
        <dbReference type="Proteomes" id="UP001056685"/>
    </source>
</evidence>
<evidence type="ECO:0000313" key="1">
    <source>
        <dbReference type="EMBL" id="USN13939.1"/>
    </source>
</evidence>
<organism evidence="1 2">
    <name type="scientific">Brevundimonas phage vB_BpoS-Kabachok</name>
    <dbReference type="NCBI Taxonomy" id="2948600"/>
    <lineage>
        <taxon>Viruses</taxon>
        <taxon>Duplodnaviria</taxon>
        <taxon>Heunggongvirae</taxon>
        <taxon>Uroviricota</taxon>
        <taxon>Caudoviricetes</taxon>
        <taxon>Jeanschmidtviridae</taxon>
        <taxon>Marchewkavirus</taxon>
        <taxon>Marchewkavirus kabachok</taxon>
    </lineage>
</organism>
<accession>A0A9E7MQ02</accession>
<proteinExistence type="predicted"/>